<evidence type="ECO:0000256" key="3">
    <source>
        <dbReference type="ARBA" id="ARBA00006171"/>
    </source>
</evidence>
<dbReference type="InterPro" id="IPR041492">
    <property type="entry name" value="HAD_2"/>
</dbReference>
<dbReference type="RefSeq" id="WP_179241534.1">
    <property type="nucleotide sequence ID" value="NZ_CP058595.1"/>
</dbReference>
<dbReference type="SFLD" id="SFLDG01129">
    <property type="entry name" value="C1.5:_HAD__Beta-PGM__Phosphata"/>
    <property type="match status" value="1"/>
</dbReference>
<comment type="pathway">
    <text evidence="2">Organic acid metabolism; glycolate biosynthesis; glycolate from 2-phosphoglycolate: step 1/1.</text>
</comment>
<dbReference type="InterPro" id="IPR023214">
    <property type="entry name" value="HAD_sf"/>
</dbReference>
<evidence type="ECO:0000313" key="6">
    <source>
        <dbReference type="Proteomes" id="UP000509302"/>
    </source>
</evidence>
<dbReference type="InterPro" id="IPR023198">
    <property type="entry name" value="PGP-like_dom2"/>
</dbReference>
<dbReference type="Proteomes" id="UP000509302">
    <property type="component" value="Chromosome"/>
</dbReference>
<dbReference type="GO" id="GO:0008967">
    <property type="term" value="F:phosphoglycolate phosphatase activity"/>
    <property type="evidence" value="ECO:0007669"/>
    <property type="project" value="UniProtKB-EC"/>
</dbReference>
<organism evidence="5 6">
    <name type="scientific">Costertonia aggregata</name>
    <dbReference type="NCBI Taxonomy" id="343403"/>
    <lineage>
        <taxon>Bacteria</taxon>
        <taxon>Pseudomonadati</taxon>
        <taxon>Bacteroidota</taxon>
        <taxon>Flavobacteriia</taxon>
        <taxon>Flavobacteriales</taxon>
        <taxon>Flavobacteriaceae</taxon>
        <taxon>Costertonia</taxon>
    </lineage>
</organism>
<protein>
    <recommendedName>
        <fullName evidence="4">phosphoglycolate phosphatase</fullName>
        <ecNumber evidence="4">3.1.3.18</ecNumber>
    </recommendedName>
</protein>
<dbReference type="Gene3D" id="3.40.50.1000">
    <property type="entry name" value="HAD superfamily/HAD-like"/>
    <property type="match status" value="1"/>
</dbReference>
<evidence type="ECO:0000256" key="1">
    <source>
        <dbReference type="ARBA" id="ARBA00000830"/>
    </source>
</evidence>
<name>A0A7H9APS6_9FLAO</name>
<dbReference type="PANTHER" id="PTHR43434">
    <property type="entry name" value="PHOSPHOGLYCOLATE PHOSPHATASE"/>
    <property type="match status" value="1"/>
</dbReference>
<dbReference type="SFLD" id="SFLDS00003">
    <property type="entry name" value="Haloacid_Dehalogenase"/>
    <property type="match status" value="1"/>
</dbReference>
<keyword evidence="5" id="KW-0378">Hydrolase</keyword>
<dbReference type="InterPro" id="IPR036412">
    <property type="entry name" value="HAD-like_sf"/>
</dbReference>
<dbReference type="Pfam" id="PF13419">
    <property type="entry name" value="HAD_2"/>
    <property type="match status" value="1"/>
</dbReference>
<comment type="catalytic activity">
    <reaction evidence="1">
        <text>2-phosphoglycolate + H2O = glycolate + phosphate</text>
        <dbReference type="Rhea" id="RHEA:14369"/>
        <dbReference type="ChEBI" id="CHEBI:15377"/>
        <dbReference type="ChEBI" id="CHEBI:29805"/>
        <dbReference type="ChEBI" id="CHEBI:43474"/>
        <dbReference type="ChEBI" id="CHEBI:58033"/>
        <dbReference type="EC" id="3.1.3.18"/>
    </reaction>
</comment>
<dbReference type="EC" id="3.1.3.18" evidence="4"/>
<evidence type="ECO:0000256" key="2">
    <source>
        <dbReference type="ARBA" id="ARBA00004818"/>
    </source>
</evidence>
<dbReference type="EMBL" id="CP058595">
    <property type="protein sequence ID" value="QLG45245.1"/>
    <property type="molecule type" value="Genomic_DNA"/>
</dbReference>
<comment type="similarity">
    <text evidence="3">Belongs to the HAD-like hydrolase superfamily. CbbY/CbbZ/Gph/YieH family.</text>
</comment>
<evidence type="ECO:0000313" key="5">
    <source>
        <dbReference type="EMBL" id="QLG45245.1"/>
    </source>
</evidence>
<dbReference type="SUPFAM" id="SSF56784">
    <property type="entry name" value="HAD-like"/>
    <property type="match status" value="1"/>
</dbReference>
<accession>A0A7H9APS6</accession>
<dbReference type="KEGG" id="cagg:HYG79_07760"/>
<dbReference type="CDD" id="cd01427">
    <property type="entry name" value="HAD_like"/>
    <property type="match status" value="1"/>
</dbReference>
<dbReference type="AlphaFoldDB" id="A0A7H9APS6"/>
<keyword evidence="6" id="KW-1185">Reference proteome</keyword>
<dbReference type="InterPro" id="IPR050155">
    <property type="entry name" value="HAD-like_hydrolase_sf"/>
</dbReference>
<evidence type="ECO:0000256" key="4">
    <source>
        <dbReference type="ARBA" id="ARBA00013078"/>
    </source>
</evidence>
<proteinExistence type="inferred from homology"/>
<dbReference type="PANTHER" id="PTHR43434:SF1">
    <property type="entry name" value="PHOSPHOGLYCOLATE PHOSPHATASE"/>
    <property type="match status" value="1"/>
</dbReference>
<sequence>MAIKNIFFDFDGVLAESVSAKTIAFKEMYLSYGKDIANKVVEYHIENGGVSRYEKFRYWEKQFFGKDLSKTELKQMADRFSELVLQKVIDSEAVSESLWFLKKYNKTLRFWVITGTPTAEIEKIAKARKIDCFFEGLHGSPENKIHWSEYLLRTYNLDRTETLFLGDATTDMDAAKFSKLHFALRRNKENRELFKDYDGLEFEDFKQLEKLLIEQKLLY</sequence>
<dbReference type="GO" id="GO:0006281">
    <property type="term" value="P:DNA repair"/>
    <property type="evidence" value="ECO:0007669"/>
    <property type="project" value="TreeGrafter"/>
</dbReference>
<dbReference type="Gene3D" id="1.10.150.240">
    <property type="entry name" value="Putative phosphatase, domain 2"/>
    <property type="match status" value="1"/>
</dbReference>
<dbReference type="GO" id="GO:0005829">
    <property type="term" value="C:cytosol"/>
    <property type="evidence" value="ECO:0007669"/>
    <property type="project" value="TreeGrafter"/>
</dbReference>
<reference evidence="5 6" key="1">
    <citation type="journal article" date="2006" name="Int. J. Syst. Evol. Microbiol.">
        <title>Costertonia aggregata gen. nov., sp. nov., a mesophilic marine bacterium of the family Flavobacteriaceae, isolated from a mature biofilm.</title>
        <authorList>
            <person name="Kwon K.K."/>
            <person name="Lee Y.K."/>
            <person name="Lee H.K."/>
        </authorList>
    </citation>
    <scope>NUCLEOTIDE SEQUENCE [LARGE SCALE GENOMIC DNA]</scope>
    <source>
        <strain evidence="5 6">KCCM 42265</strain>
    </source>
</reference>
<gene>
    <name evidence="5" type="ORF">HYG79_07760</name>
</gene>